<proteinExistence type="inferred from homology"/>
<dbReference type="GO" id="GO:0042254">
    <property type="term" value="P:ribosome biogenesis"/>
    <property type="evidence" value="ECO:0007669"/>
    <property type="project" value="UniProtKB-KW"/>
</dbReference>
<evidence type="ECO:0000313" key="8">
    <source>
        <dbReference type="Proteomes" id="UP000324209"/>
    </source>
</evidence>
<keyword evidence="3" id="KW-0378">Hydrolase</keyword>
<dbReference type="RefSeq" id="WP_149485847.1">
    <property type="nucleotide sequence ID" value="NZ_CP036150.1"/>
</dbReference>
<evidence type="ECO:0000256" key="5">
    <source>
        <dbReference type="ARBA" id="ARBA00044503"/>
    </source>
</evidence>
<name>A0A5C1QJV9_9SPIO</name>
<sequence>MIRIVLTFRDSGQLQTLTSRGHANRTTNLPSEACAAVSVLLRTAARLFSHTDGLSIVGKADKPGHLELDVKDVPTQHQEWFRGAVDMLMLGLRDLQEEYPDSIQIRTDVRKR</sequence>
<evidence type="ECO:0000256" key="1">
    <source>
        <dbReference type="ARBA" id="ARBA00022517"/>
    </source>
</evidence>
<dbReference type="Pfam" id="PF04327">
    <property type="entry name" value="Peptidase_Prp"/>
    <property type="match status" value="1"/>
</dbReference>
<dbReference type="KEGG" id="ock:EXM22_07105"/>
<dbReference type="GO" id="GO:0008234">
    <property type="term" value="F:cysteine-type peptidase activity"/>
    <property type="evidence" value="ECO:0007669"/>
    <property type="project" value="UniProtKB-KW"/>
</dbReference>
<dbReference type="InterPro" id="IPR036764">
    <property type="entry name" value="Peptidase_Prp_sf"/>
</dbReference>
<comment type="similarity">
    <text evidence="5">Belongs to the Prp family.</text>
</comment>
<accession>A0A5C1QJV9</accession>
<dbReference type="AlphaFoldDB" id="A0A5C1QJV9"/>
<organism evidence="7 8">
    <name type="scientific">Oceanispirochaeta crateris</name>
    <dbReference type="NCBI Taxonomy" id="2518645"/>
    <lineage>
        <taxon>Bacteria</taxon>
        <taxon>Pseudomonadati</taxon>
        <taxon>Spirochaetota</taxon>
        <taxon>Spirochaetia</taxon>
        <taxon>Spirochaetales</taxon>
        <taxon>Spirochaetaceae</taxon>
        <taxon>Oceanispirochaeta</taxon>
    </lineage>
</organism>
<dbReference type="EMBL" id="CP036150">
    <property type="protein sequence ID" value="QEN07767.1"/>
    <property type="molecule type" value="Genomic_DNA"/>
</dbReference>
<keyword evidence="8" id="KW-1185">Reference proteome</keyword>
<dbReference type="InterPro" id="IPR007422">
    <property type="entry name" value="Peptidase_Prp"/>
</dbReference>
<keyword evidence="4" id="KW-0788">Thiol protease</keyword>
<evidence type="ECO:0000313" key="7">
    <source>
        <dbReference type="EMBL" id="QEN07767.1"/>
    </source>
</evidence>
<keyword evidence="2 7" id="KW-0645">Protease</keyword>
<evidence type="ECO:0000256" key="4">
    <source>
        <dbReference type="ARBA" id="ARBA00022807"/>
    </source>
</evidence>
<evidence type="ECO:0000256" key="2">
    <source>
        <dbReference type="ARBA" id="ARBA00022670"/>
    </source>
</evidence>
<dbReference type="SUPFAM" id="SSF118010">
    <property type="entry name" value="TM1457-like"/>
    <property type="match status" value="1"/>
</dbReference>
<dbReference type="Gene3D" id="3.30.70.1490">
    <property type="entry name" value="Cysteine protease Prp"/>
    <property type="match status" value="1"/>
</dbReference>
<dbReference type="CDD" id="cd16332">
    <property type="entry name" value="Prp-like"/>
    <property type="match status" value="1"/>
</dbReference>
<dbReference type="GO" id="GO:0006508">
    <property type="term" value="P:proteolysis"/>
    <property type="evidence" value="ECO:0007669"/>
    <property type="project" value="UniProtKB-KW"/>
</dbReference>
<dbReference type="OrthoDB" id="48998at2"/>
<gene>
    <name evidence="7" type="ORF">EXM22_07105</name>
</gene>
<reference evidence="7 8" key="1">
    <citation type="submission" date="2019-02" db="EMBL/GenBank/DDBJ databases">
        <title>Complete Genome Sequence and Methylome Analysis of free living Spirochaetas.</title>
        <authorList>
            <person name="Fomenkov A."/>
            <person name="Dubinina G."/>
            <person name="Leshcheva N."/>
            <person name="Mikheeva N."/>
            <person name="Grabovich M."/>
            <person name="Vincze T."/>
            <person name="Roberts R.J."/>
        </authorList>
    </citation>
    <scope>NUCLEOTIDE SEQUENCE [LARGE SCALE GENOMIC DNA]</scope>
    <source>
        <strain evidence="7 8">K2</strain>
    </source>
</reference>
<evidence type="ECO:0000256" key="6">
    <source>
        <dbReference type="ARBA" id="ARBA00044538"/>
    </source>
</evidence>
<protein>
    <recommendedName>
        <fullName evidence="6">Ribosomal processing cysteine protease Prp</fullName>
    </recommendedName>
</protein>
<dbReference type="Proteomes" id="UP000324209">
    <property type="component" value="Chromosome"/>
</dbReference>
<evidence type="ECO:0000256" key="3">
    <source>
        <dbReference type="ARBA" id="ARBA00022801"/>
    </source>
</evidence>
<keyword evidence="1" id="KW-0690">Ribosome biogenesis</keyword>